<keyword evidence="4" id="KW-0808">Transferase</keyword>
<dbReference type="InterPro" id="IPR050078">
    <property type="entry name" value="Ribosomal_L11_MeTrfase_PrmA"/>
</dbReference>
<reference evidence="9 10" key="1">
    <citation type="journal article" date="2024" name="Nat. Commun.">
        <title>Phylogenomics reveals the evolutionary origins of lichenization in chlorophyte algae.</title>
        <authorList>
            <person name="Puginier C."/>
            <person name="Libourel C."/>
            <person name="Otte J."/>
            <person name="Skaloud P."/>
            <person name="Haon M."/>
            <person name="Grisel S."/>
            <person name="Petersen M."/>
            <person name="Berrin J.G."/>
            <person name="Delaux P.M."/>
            <person name="Dal Grande F."/>
            <person name="Keller J."/>
        </authorList>
    </citation>
    <scope>NUCLEOTIDE SEQUENCE [LARGE SCALE GENOMIC DNA]</scope>
    <source>
        <strain evidence="9 10">SAG 2145</strain>
    </source>
</reference>
<dbReference type="Gene3D" id="3.40.50.150">
    <property type="entry name" value="Vaccinia Virus protein VP39"/>
    <property type="match status" value="1"/>
</dbReference>
<dbReference type="Proteomes" id="UP001438707">
    <property type="component" value="Unassembled WGS sequence"/>
</dbReference>
<comment type="caution">
    <text evidence="9">The sequence shown here is derived from an EMBL/GenBank/DDBJ whole genome shotgun (WGS) entry which is preliminary data.</text>
</comment>
<dbReference type="CDD" id="cd02440">
    <property type="entry name" value="AdoMet_MTases"/>
    <property type="match status" value="1"/>
</dbReference>
<dbReference type="GO" id="GO:0016279">
    <property type="term" value="F:protein-lysine N-methyltransferase activity"/>
    <property type="evidence" value="ECO:0007669"/>
    <property type="project" value="TreeGrafter"/>
</dbReference>
<dbReference type="AlphaFoldDB" id="A0AAW1QUG4"/>
<evidence type="ECO:0000256" key="6">
    <source>
        <dbReference type="ARBA" id="ARBA00037932"/>
    </source>
</evidence>
<evidence type="ECO:0000256" key="7">
    <source>
        <dbReference type="ARBA" id="ARBA00041867"/>
    </source>
</evidence>
<evidence type="ECO:0000256" key="8">
    <source>
        <dbReference type="ARBA" id="ARBA00042266"/>
    </source>
</evidence>
<dbReference type="HAMAP" id="MF_00735">
    <property type="entry name" value="Methyltr_PrmA"/>
    <property type="match status" value="1"/>
</dbReference>
<evidence type="ECO:0000256" key="3">
    <source>
        <dbReference type="ARBA" id="ARBA00022603"/>
    </source>
</evidence>
<dbReference type="EMBL" id="JALJOS010000027">
    <property type="protein sequence ID" value="KAK9824889.1"/>
    <property type="molecule type" value="Genomic_DNA"/>
</dbReference>
<evidence type="ECO:0000256" key="1">
    <source>
        <dbReference type="ARBA" id="ARBA00009741"/>
    </source>
</evidence>
<comment type="similarity">
    <text evidence="6">Belongs to the methyltransferase superfamily. ETFBKMT family.</text>
</comment>
<dbReference type="GO" id="GO:0032259">
    <property type="term" value="P:methylation"/>
    <property type="evidence" value="ECO:0007669"/>
    <property type="project" value="UniProtKB-KW"/>
</dbReference>
<comment type="similarity">
    <text evidence="1">Belongs to the methyltransferase superfamily. PrmA family.</text>
</comment>
<dbReference type="SUPFAM" id="SSF53335">
    <property type="entry name" value="S-adenosyl-L-methionine-dependent methyltransferases"/>
    <property type="match status" value="1"/>
</dbReference>
<dbReference type="NCBIfam" id="TIGR00406">
    <property type="entry name" value="prmA"/>
    <property type="match status" value="1"/>
</dbReference>
<evidence type="ECO:0000256" key="5">
    <source>
        <dbReference type="ARBA" id="ARBA00022691"/>
    </source>
</evidence>
<dbReference type="Pfam" id="PF06325">
    <property type="entry name" value="PrmA"/>
    <property type="match status" value="1"/>
</dbReference>
<protein>
    <recommendedName>
        <fullName evidence="8">ETFB lysine methyltransferase</fullName>
    </recommendedName>
    <alternativeName>
        <fullName evidence="7">Protein N-lysine methyltransferase METTL20</fullName>
    </alternativeName>
</protein>
<dbReference type="PANTHER" id="PTHR43648">
    <property type="entry name" value="ELECTRON TRANSFER FLAVOPROTEIN BETA SUBUNIT LYSINE METHYLTRANSFERASE"/>
    <property type="match status" value="1"/>
</dbReference>
<organism evidence="9 10">
    <name type="scientific">Apatococcus lobatus</name>
    <dbReference type="NCBI Taxonomy" id="904363"/>
    <lineage>
        <taxon>Eukaryota</taxon>
        <taxon>Viridiplantae</taxon>
        <taxon>Chlorophyta</taxon>
        <taxon>core chlorophytes</taxon>
        <taxon>Trebouxiophyceae</taxon>
        <taxon>Chlorellales</taxon>
        <taxon>Chlorellaceae</taxon>
        <taxon>Apatococcus</taxon>
    </lineage>
</organism>
<evidence type="ECO:0000256" key="2">
    <source>
        <dbReference type="ARBA" id="ARBA00022490"/>
    </source>
</evidence>
<accession>A0AAW1QUG4</accession>
<sequence>MLLVEALAGLGRACLSISRSPSYQLPPAQPFASSVATFRTTRLGPTLTLKRHCANSSASFATARLVTNQKYTLGPLSGEAAGSLSDVLLELGAQSVSVQEHRPKGREEQEIFADGERKFWDLSEVIAWFSPEAEAARVVEDAGAILGLQGLQGKLEEVVDQDWQASILESYKPLHISNGTWIIPAGMQPQDPEAINIFLRPGLAFGTGEHPTTQLCMRFLAQQSLSGKRILDFGSGSGVLAIAALKHGASSAVAVDNDRVAVQAARENASLNGASSQMDCLHNEDYNDRAVDQFDGCIANILAGPLVELAPLISVAVRPGGWLAMSGILASQAADIQSAYGQRFKTWTMLEQHPWALIHATALEGS</sequence>
<keyword evidence="2" id="KW-0963">Cytoplasm</keyword>
<gene>
    <name evidence="9" type="ORF">WJX74_003582</name>
</gene>
<keyword evidence="5" id="KW-0949">S-adenosyl-L-methionine</keyword>
<proteinExistence type="inferred from homology"/>
<dbReference type="PANTHER" id="PTHR43648:SF1">
    <property type="entry name" value="ELECTRON TRANSFER FLAVOPROTEIN BETA SUBUNIT LYSINE METHYLTRANSFERASE"/>
    <property type="match status" value="1"/>
</dbReference>
<evidence type="ECO:0000313" key="10">
    <source>
        <dbReference type="Proteomes" id="UP001438707"/>
    </source>
</evidence>
<dbReference type="InterPro" id="IPR029063">
    <property type="entry name" value="SAM-dependent_MTases_sf"/>
</dbReference>
<evidence type="ECO:0000313" key="9">
    <source>
        <dbReference type="EMBL" id="KAK9824889.1"/>
    </source>
</evidence>
<keyword evidence="10" id="KW-1185">Reference proteome</keyword>
<evidence type="ECO:0000256" key="4">
    <source>
        <dbReference type="ARBA" id="ARBA00022679"/>
    </source>
</evidence>
<keyword evidence="3" id="KW-0489">Methyltransferase</keyword>
<name>A0AAW1QUG4_9CHLO</name>
<dbReference type="InterPro" id="IPR004498">
    <property type="entry name" value="Ribosomal_PrmA_MeTrfase"/>
</dbReference>